<dbReference type="AlphaFoldDB" id="A0A9P1MFJ7"/>
<proteinExistence type="predicted"/>
<evidence type="ECO:0000256" key="1">
    <source>
        <dbReference type="ARBA" id="ARBA00022729"/>
    </source>
</evidence>
<feature type="region of interest" description="Disordered" evidence="2">
    <location>
        <begin position="244"/>
        <end position="282"/>
    </location>
</feature>
<dbReference type="SMART" id="SM00236">
    <property type="entry name" value="fCBD"/>
    <property type="match status" value="1"/>
</dbReference>
<evidence type="ECO:0000256" key="2">
    <source>
        <dbReference type="SAM" id="MobiDB-lite"/>
    </source>
</evidence>
<reference evidence="4" key="1">
    <citation type="submission" date="2022-11" db="EMBL/GenBank/DDBJ databases">
        <authorList>
            <person name="Scott C."/>
            <person name="Bruce N."/>
        </authorList>
    </citation>
    <scope>NUCLEOTIDE SEQUENCE</scope>
</reference>
<dbReference type="GO" id="GO:0005576">
    <property type="term" value="C:extracellular region"/>
    <property type="evidence" value="ECO:0007669"/>
    <property type="project" value="InterPro"/>
</dbReference>
<dbReference type="SUPFAM" id="SSF55486">
    <property type="entry name" value="Metalloproteases ('zincins'), catalytic domain"/>
    <property type="match status" value="1"/>
</dbReference>
<feature type="compositionally biased region" description="Low complexity" evidence="2">
    <location>
        <begin position="247"/>
        <end position="277"/>
    </location>
</feature>
<dbReference type="GO" id="GO:0005975">
    <property type="term" value="P:carbohydrate metabolic process"/>
    <property type="evidence" value="ECO:0007669"/>
    <property type="project" value="InterPro"/>
</dbReference>
<keyword evidence="1" id="KW-0732">Signal</keyword>
<dbReference type="GO" id="GO:0030248">
    <property type="term" value="F:cellulose binding"/>
    <property type="evidence" value="ECO:0007669"/>
    <property type="project" value="InterPro"/>
</dbReference>
<sequence>MEPPSNLATPLKQVWDHCLATYSNGLFGFKNYGWDQLMATSGSINVCVRWESSTAVTEAQRTQVAQTINKQYQKWFQYLYGYDGFPFSQVKVNVVGWAVKNTNLLQGSTSGIDVYTTTDSGGIPECDPRCGRFFHQDNNYASCPGGAARHYDNSLWLTDGMSGGAGGDWGQRIGREYFMGALTTENIHILLHEMGHTYGLDDFYDWTPTGISNFIMLAGSSSQITEFDYWMLRNWWTELSRNRGWQTGTSNPTPTTTTRATTSTTTTSTRAATTTASSGGGSGTVARWAQCGGVGYTGATQCVSPYTCTKQNDWYSQCL</sequence>
<dbReference type="Proteomes" id="UP000838763">
    <property type="component" value="Unassembled WGS sequence"/>
</dbReference>
<protein>
    <recommendedName>
        <fullName evidence="3">CBM1 domain-containing protein</fullName>
    </recommendedName>
</protein>
<dbReference type="PROSITE" id="PS00562">
    <property type="entry name" value="CBM1_1"/>
    <property type="match status" value="1"/>
</dbReference>
<name>A0A9P1MFJ7_9PEZI</name>
<organism evidence="4 5">
    <name type="scientific">Parascedosporium putredinis</name>
    <dbReference type="NCBI Taxonomy" id="1442378"/>
    <lineage>
        <taxon>Eukaryota</taxon>
        <taxon>Fungi</taxon>
        <taxon>Dikarya</taxon>
        <taxon>Ascomycota</taxon>
        <taxon>Pezizomycotina</taxon>
        <taxon>Sordariomycetes</taxon>
        <taxon>Hypocreomycetidae</taxon>
        <taxon>Microascales</taxon>
        <taxon>Microascaceae</taxon>
        <taxon>Parascedosporium</taxon>
    </lineage>
</organism>
<dbReference type="InterPro" id="IPR000254">
    <property type="entry name" value="CBD"/>
</dbReference>
<dbReference type="OrthoDB" id="94998at2759"/>
<comment type="caution">
    <text evidence="4">The sequence shown here is derived from an EMBL/GenBank/DDBJ whole genome shotgun (WGS) entry which is preliminary data.</text>
</comment>
<accession>A0A9P1MFJ7</accession>
<dbReference type="PANTHER" id="PTHR35606:SF4">
    <property type="entry name" value="CELLULOSE-BINDING FAMILY II PROTEIN"/>
    <property type="match status" value="1"/>
</dbReference>
<evidence type="ECO:0000313" key="4">
    <source>
        <dbReference type="EMBL" id="CAI4218848.1"/>
    </source>
</evidence>
<evidence type="ECO:0000313" key="5">
    <source>
        <dbReference type="Proteomes" id="UP000838763"/>
    </source>
</evidence>
<dbReference type="SUPFAM" id="SSF57180">
    <property type="entry name" value="Cellulose-binding domain"/>
    <property type="match status" value="1"/>
</dbReference>
<keyword evidence="5" id="KW-1185">Reference proteome</keyword>
<gene>
    <name evidence="4" type="ORF">PPNO1_LOCUS8422</name>
</gene>
<dbReference type="Pfam" id="PF00734">
    <property type="entry name" value="CBM_1"/>
    <property type="match status" value="1"/>
</dbReference>
<dbReference type="PROSITE" id="PS51164">
    <property type="entry name" value="CBM1_2"/>
    <property type="match status" value="1"/>
</dbReference>
<dbReference type="InterPro" id="IPR035971">
    <property type="entry name" value="CBD_sf"/>
</dbReference>
<dbReference type="EMBL" id="CALLCH030000018">
    <property type="protein sequence ID" value="CAI4218848.1"/>
    <property type="molecule type" value="Genomic_DNA"/>
</dbReference>
<evidence type="ECO:0000259" key="3">
    <source>
        <dbReference type="PROSITE" id="PS51164"/>
    </source>
</evidence>
<feature type="domain" description="CBM1" evidence="3">
    <location>
        <begin position="283"/>
        <end position="319"/>
    </location>
</feature>
<dbReference type="PANTHER" id="PTHR35606">
    <property type="entry name" value="CELLULOSE-BINDING FAMILY II PROTEIN"/>
    <property type="match status" value="1"/>
</dbReference>